<organism evidence="2">
    <name type="scientific">Salmonella enterica I</name>
    <dbReference type="NCBI Taxonomy" id="59201"/>
    <lineage>
        <taxon>Bacteria</taxon>
        <taxon>Pseudomonadati</taxon>
        <taxon>Pseudomonadota</taxon>
        <taxon>Gammaproteobacteria</taxon>
        <taxon>Enterobacterales</taxon>
        <taxon>Enterobacteriaceae</taxon>
        <taxon>Salmonella</taxon>
    </lineage>
</organism>
<sequence>MTNLIAVEEVSMSSLDFLNNIINPSRIEAGEKPVRPSDFHARVNDEIDEELNYENFVVGRTGHKSHYTMLNMEQMTLVGMRESKAVRRSVLAKLKVMHGPQIPQSLPEALRLAAELAEQKAVLESKLAIAAPKAEFVDHYVEASGLIGFREAAKLLKVKESDFRLFLLDNGIMYRLAGKMTPYAQHLDACRFTVKTGEAGNGHAFTQVKFTPKGIQWIAGLLAAERYKAA</sequence>
<reference evidence="2" key="2">
    <citation type="submission" date="2018-07" db="EMBL/GenBank/DDBJ databases">
        <authorList>
            <consortium name="NCBI Pathogen Detection Project"/>
        </authorList>
    </citation>
    <scope>NUCLEOTIDE SEQUENCE</scope>
    <source>
        <strain evidence="2">13-0328</strain>
    </source>
</reference>
<dbReference type="AlphaFoldDB" id="A0A702NCG6"/>
<dbReference type="Pfam" id="PF03374">
    <property type="entry name" value="ANT"/>
    <property type="match status" value="1"/>
</dbReference>
<evidence type="ECO:0000313" key="2">
    <source>
        <dbReference type="EMBL" id="HAC6885277.1"/>
    </source>
</evidence>
<gene>
    <name evidence="2" type="ORF">G0D71_18130</name>
</gene>
<proteinExistence type="predicted"/>
<dbReference type="InterPro" id="IPR005039">
    <property type="entry name" value="Ant_C"/>
</dbReference>
<protein>
    <recommendedName>
        <fullName evidence="1">Antirepressor protein C-terminal domain-containing protein</fullName>
    </recommendedName>
</protein>
<feature type="domain" description="Antirepressor protein C-terminal" evidence="1">
    <location>
        <begin position="124"/>
        <end position="223"/>
    </location>
</feature>
<dbReference type="GO" id="GO:0003677">
    <property type="term" value="F:DNA binding"/>
    <property type="evidence" value="ECO:0007669"/>
    <property type="project" value="InterPro"/>
</dbReference>
<dbReference type="EMBL" id="DAAMJF010000049">
    <property type="protein sequence ID" value="HAC6885277.1"/>
    <property type="molecule type" value="Genomic_DNA"/>
</dbReference>
<accession>A0A702NCG6</accession>
<reference evidence="2" key="1">
    <citation type="journal article" date="2018" name="Genome Biol.">
        <title>SKESA: strategic k-mer extension for scrupulous assemblies.</title>
        <authorList>
            <person name="Souvorov A."/>
            <person name="Agarwala R."/>
            <person name="Lipman D.J."/>
        </authorList>
    </citation>
    <scope>NUCLEOTIDE SEQUENCE</scope>
    <source>
        <strain evidence="2">13-0328</strain>
    </source>
</reference>
<comment type="caution">
    <text evidence="2">The sequence shown here is derived from an EMBL/GenBank/DDBJ whole genome shotgun (WGS) entry which is preliminary data.</text>
</comment>
<evidence type="ECO:0000259" key="1">
    <source>
        <dbReference type="Pfam" id="PF03374"/>
    </source>
</evidence>
<name>A0A702NCG6_SALET</name>